<keyword evidence="4" id="KW-1185">Reference proteome</keyword>
<gene>
    <name evidence="1" type="ORF">SAMN05661012_06421</name>
    <name evidence="2" type="ORF">SR876_02940</name>
</gene>
<reference evidence="2 4" key="2">
    <citation type="submission" date="2023-11" db="EMBL/GenBank/DDBJ databases">
        <title>MicrobeMod: A computational toolkit for identifying prokaryotic methylation and restriction-modification with nanopore sequencing.</title>
        <authorList>
            <person name="Crits-Christoph A."/>
            <person name="Kang S.C."/>
            <person name="Lee H."/>
            <person name="Ostrov N."/>
        </authorList>
    </citation>
    <scope>NUCLEOTIDE SEQUENCE [LARGE SCALE GENOMIC DNA]</scope>
    <source>
        <strain evidence="2 4">ATCC 23090</strain>
    </source>
</reference>
<dbReference type="AlphaFoldDB" id="A0A1K1SYM7"/>
<name>A0A1K1SYM7_9BACT</name>
<sequence>MSIYTEILGLNPEDLNNVADASIGYASYLASIMENPDNKGTNTLPWIASSYLLAASLKSVIDPLESSQVYSLAASFYKLADNPYWKIAAICGYDNEIITYKQIANDNTTFSNSLFYDLLSYILLENNTSSLFRMSERWGQQPISRLGIPLGYFSSAIGEIQNGRPNDANGFSSLKILLSRAAENIAILRADNYHWGNFKGTFLAVEPEILAFCICLCKIWTNRNMPSDELLRGTEGEDIVFIPLRIAIEITDNRSLERPYSHKV</sequence>
<evidence type="ECO:0000313" key="3">
    <source>
        <dbReference type="Proteomes" id="UP000183788"/>
    </source>
</evidence>
<dbReference type="STRING" id="1004.SAMN05661012_06421"/>
<dbReference type="EMBL" id="FPIZ01000040">
    <property type="protein sequence ID" value="SFW89382.1"/>
    <property type="molecule type" value="Genomic_DNA"/>
</dbReference>
<dbReference type="EMBL" id="CP140154">
    <property type="protein sequence ID" value="WQG90437.1"/>
    <property type="molecule type" value="Genomic_DNA"/>
</dbReference>
<reference evidence="1 3" key="1">
    <citation type="submission" date="2016-11" db="EMBL/GenBank/DDBJ databases">
        <authorList>
            <person name="Jaros S."/>
            <person name="Januszkiewicz K."/>
            <person name="Wedrychowicz H."/>
        </authorList>
    </citation>
    <scope>NUCLEOTIDE SEQUENCE [LARGE SCALE GENOMIC DNA]</scope>
    <source>
        <strain evidence="1 3">DSM 784</strain>
    </source>
</reference>
<dbReference type="OrthoDB" id="797315at2"/>
<protein>
    <recommendedName>
        <fullName evidence="5">Immunity protein 49</fullName>
    </recommendedName>
</protein>
<proteinExistence type="predicted"/>
<accession>A0A1K1SYM7</accession>
<dbReference type="RefSeq" id="WP_072366286.1">
    <property type="nucleotide sequence ID" value="NZ_CP139972.1"/>
</dbReference>
<organism evidence="1 3">
    <name type="scientific">Chitinophaga sancti</name>
    <dbReference type="NCBI Taxonomy" id="1004"/>
    <lineage>
        <taxon>Bacteria</taxon>
        <taxon>Pseudomonadati</taxon>
        <taxon>Bacteroidota</taxon>
        <taxon>Chitinophagia</taxon>
        <taxon>Chitinophagales</taxon>
        <taxon>Chitinophagaceae</taxon>
        <taxon>Chitinophaga</taxon>
    </lineage>
</organism>
<evidence type="ECO:0000313" key="4">
    <source>
        <dbReference type="Proteomes" id="UP001326715"/>
    </source>
</evidence>
<evidence type="ECO:0008006" key="5">
    <source>
        <dbReference type="Google" id="ProtNLM"/>
    </source>
</evidence>
<dbReference type="Proteomes" id="UP000183788">
    <property type="component" value="Unassembled WGS sequence"/>
</dbReference>
<evidence type="ECO:0000313" key="1">
    <source>
        <dbReference type="EMBL" id="SFW89382.1"/>
    </source>
</evidence>
<evidence type="ECO:0000313" key="2">
    <source>
        <dbReference type="EMBL" id="WQG90437.1"/>
    </source>
</evidence>
<dbReference type="Proteomes" id="UP001326715">
    <property type="component" value="Chromosome"/>
</dbReference>